<evidence type="ECO:0000256" key="1">
    <source>
        <dbReference type="SAM" id="MobiDB-lite"/>
    </source>
</evidence>
<comment type="caution">
    <text evidence="2">The sequence shown here is derived from an EMBL/GenBank/DDBJ whole genome shotgun (WGS) entry which is preliminary data.</text>
</comment>
<name>A0AAW2J1C1_SESRA</name>
<feature type="region of interest" description="Disordered" evidence="1">
    <location>
        <begin position="16"/>
        <end position="100"/>
    </location>
</feature>
<gene>
    <name evidence="2" type="ORF">Sradi_7121400</name>
</gene>
<proteinExistence type="predicted"/>
<organism evidence="2">
    <name type="scientific">Sesamum radiatum</name>
    <name type="common">Black benniseed</name>
    <dbReference type="NCBI Taxonomy" id="300843"/>
    <lineage>
        <taxon>Eukaryota</taxon>
        <taxon>Viridiplantae</taxon>
        <taxon>Streptophyta</taxon>
        <taxon>Embryophyta</taxon>
        <taxon>Tracheophyta</taxon>
        <taxon>Spermatophyta</taxon>
        <taxon>Magnoliopsida</taxon>
        <taxon>eudicotyledons</taxon>
        <taxon>Gunneridae</taxon>
        <taxon>Pentapetalae</taxon>
        <taxon>asterids</taxon>
        <taxon>lamiids</taxon>
        <taxon>Lamiales</taxon>
        <taxon>Pedaliaceae</taxon>
        <taxon>Sesamum</taxon>
    </lineage>
</organism>
<dbReference type="EMBL" id="JACGWJ010000863">
    <property type="protein sequence ID" value="KAL0287583.1"/>
    <property type="molecule type" value="Genomic_DNA"/>
</dbReference>
<sequence length="134" mass="14133">MSWLYAGAGVERRCRGIDSGAVEVSSGTGGRRSEKGRKAKDRRGKEEGRGVRAGAPLSASGAWPPEFAGAGAPTAGRRPPARLAGDCGDDGRSTGEWGGWLSQAPTVKKKKRKLSLIKPCKTAKIKTVSEFHEI</sequence>
<reference evidence="2" key="2">
    <citation type="journal article" date="2024" name="Plant">
        <title>Genomic evolution and insights into agronomic trait innovations of Sesamum species.</title>
        <authorList>
            <person name="Miao H."/>
            <person name="Wang L."/>
            <person name="Qu L."/>
            <person name="Liu H."/>
            <person name="Sun Y."/>
            <person name="Le M."/>
            <person name="Wang Q."/>
            <person name="Wei S."/>
            <person name="Zheng Y."/>
            <person name="Lin W."/>
            <person name="Duan Y."/>
            <person name="Cao H."/>
            <person name="Xiong S."/>
            <person name="Wang X."/>
            <person name="Wei L."/>
            <person name="Li C."/>
            <person name="Ma Q."/>
            <person name="Ju M."/>
            <person name="Zhao R."/>
            <person name="Li G."/>
            <person name="Mu C."/>
            <person name="Tian Q."/>
            <person name="Mei H."/>
            <person name="Zhang T."/>
            <person name="Gao T."/>
            <person name="Zhang H."/>
        </authorList>
    </citation>
    <scope>NUCLEOTIDE SEQUENCE</scope>
    <source>
        <strain evidence="2">G02</strain>
    </source>
</reference>
<evidence type="ECO:0000313" key="2">
    <source>
        <dbReference type="EMBL" id="KAL0287583.1"/>
    </source>
</evidence>
<dbReference type="AlphaFoldDB" id="A0AAW2J1C1"/>
<accession>A0AAW2J1C1</accession>
<feature type="compositionally biased region" description="Low complexity" evidence="1">
    <location>
        <begin position="68"/>
        <end position="85"/>
    </location>
</feature>
<protein>
    <submittedName>
        <fullName evidence="2">Uncharacterized protein</fullName>
    </submittedName>
</protein>
<reference evidence="2" key="1">
    <citation type="submission" date="2020-06" db="EMBL/GenBank/DDBJ databases">
        <authorList>
            <person name="Li T."/>
            <person name="Hu X."/>
            <person name="Zhang T."/>
            <person name="Song X."/>
            <person name="Zhang H."/>
            <person name="Dai N."/>
            <person name="Sheng W."/>
            <person name="Hou X."/>
            <person name="Wei L."/>
        </authorList>
    </citation>
    <scope>NUCLEOTIDE SEQUENCE</scope>
    <source>
        <strain evidence="2">G02</strain>
        <tissue evidence="2">Leaf</tissue>
    </source>
</reference>